<name>A0A1F5S9M8_9BACT</name>
<protein>
    <submittedName>
        <fullName evidence="1">Uncharacterized protein</fullName>
    </submittedName>
</protein>
<gene>
    <name evidence="1" type="ORF">A2Y83_01380</name>
</gene>
<dbReference type="AlphaFoldDB" id="A0A1F5S9M8"/>
<organism evidence="1 2">
    <name type="scientific">Candidatus Falkowbacteria bacterium RBG_13_39_14</name>
    <dbReference type="NCBI Taxonomy" id="1797985"/>
    <lineage>
        <taxon>Bacteria</taxon>
        <taxon>Candidatus Falkowiibacteriota</taxon>
    </lineage>
</organism>
<evidence type="ECO:0000313" key="2">
    <source>
        <dbReference type="Proteomes" id="UP000178323"/>
    </source>
</evidence>
<dbReference type="EMBL" id="MFFS01000002">
    <property type="protein sequence ID" value="OGF23349.1"/>
    <property type="molecule type" value="Genomic_DNA"/>
</dbReference>
<reference evidence="1 2" key="1">
    <citation type="journal article" date="2016" name="Nat. Commun.">
        <title>Thousands of microbial genomes shed light on interconnected biogeochemical processes in an aquifer system.</title>
        <authorList>
            <person name="Anantharaman K."/>
            <person name="Brown C.T."/>
            <person name="Hug L.A."/>
            <person name="Sharon I."/>
            <person name="Castelle C.J."/>
            <person name="Probst A.J."/>
            <person name="Thomas B.C."/>
            <person name="Singh A."/>
            <person name="Wilkins M.J."/>
            <person name="Karaoz U."/>
            <person name="Brodie E.L."/>
            <person name="Williams K.H."/>
            <person name="Hubbard S.S."/>
            <person name="Banfield J.F."/>
        </authorList>
    </citation>
    <scope>NUCLEOTIDE SEQUENCE [LARGE SCALE GENOMIC DNA]</scope>
</reference>
<comment type="caution">
    <text evidence="1">The sequence shown here is derived from an EMBL/GenBank/DDBJ whole genome shotgun (WGS) entry which is preliminary data.</text>
</comment>
<proteinExistence type="predicted"/>
<evidence type="ECO:0000313" key="1">
    <source>
        <dbReference type="EMBL" id="OGF23349.1"/>
    </source>
</evidence>
<sequence>MVKKVKLDEIFDKNKGEWARMADQKIADKPASKYTIENECISFISDMFDNNAAFKPLLNYLYENPKENKYEFVVMAGILLRDYHFEKYPENVFNEKR</sequence>
<accession>A0A1F5S9M8</accession>
<dbReference type="Proteomes" id="UP000178323">
    <property type="component" value="Unassembled WGS sequence"/>
</dbReference>